<dbReference type="STRING" id="342668.A0A1B8GV17"/>
<dbReference type="EMBL" id="KV460211">
    <property type="protein sequence ID" value="OBT99663.2"/>
    <property type="molecule type" value="Genomic_DNA"/>
</dbReference>
<evidence type="ECO:0000259" key="2">
    <source>
        <dbReference type="PROSITE" id="PS50048"/>
    </source>
</evidence>
<organism evidence="3 4">
    <name type="scientific">Pseudogymnoascus verrucosus</name>
    <dbReference type="NCBI Taxonomy" id="342668"/>
    <lineage>
        <taxon>Eukaryota</taxon>
        <taxon>Fungi</taxon>
        <taxon>Dikarya</taxon>
        <taxon>Ascomycota</taxon>
        <taxon>Pezizomycotina</taxon>
        <taxon>Leotiomycetes</taxon>
        <taxon>Thelebolales</taxon>
        <taxon>Thelebolaceae</taxon>
        <taxon>Pseudogymnoascus</taxon>
    </lineage>
</organism>
<dbReference type="SUPFAM" id="SSF57701">
    <property type="entry name" value="Zn2/Cys6 DNA-binding domain"/>
    <property type="match status" value="1"/>
</dbReference>
<evidence type="ECO:0000313" key="4">
    <source>
        <dbReference type="Proteomes" id="UP000091956"/>
    </source>
</evidence>
<name>A0A1B8GV17_9PEZI</name>
<dbReference type="Gene3D" id="4.10.240.10">
    <property type="entry name" value="Zn(2)-C6 fungal-type DNA-binding domain"/>
    <property type="match status" value="1"/>
</dbReference>
<dbReference type="GeneID" id="28835554"/>
<dbReference type="InterPro" id="IPR001138">
    <property type="entry name" value="Zn2Cys6_DnaBD"/>
</dbReference>
<dbReference type="AlphaFoldDB" id="A0A1B8GV17"/>
<dbReference type="InterPro" id="IPR021858">
    <property type="entry name" value="Fun_TF"/>
</dbReference>
<feature type="domain" description="Zn(2)-C6 fungal-type" evidence="2">
    <location>
        <begin position="10"/>
        <end position="38"/>
    </location>
</feature>
<dbReference type="GO" id="GO:0000981">
    <property type="term" value="F:DNA-binding transcription factor activity, RNA polymerase II-specific"/>
    <property type="evidence" value="ECO:0007669"/>
    <property type="project" value="InterPro"/>
</dbReference>
<reference evidence="3 4" key="1">
    <citation type="submission" date="2016-03" db="EMBL/GenBank/DDBJ databases">
        <title>Comparative genomics of Pseudogymnoascus destructans, the fungus causing white-nose syndrome of bats.</title>
        <authorList>
            <person name="Palmer J.M."/>
            <person name="Drees K.P."/>
            <person name="Foster J.T."/>
            <person name="Lindner D.L."/>
        </authorList>
    </citation>
    <scope>NUCLEOTIDE SEQUENCE [LARGE SCALE GENOMIC DNA]</scope>
    <source>
        <strain evidence="3 4">UAMH 10579</strain>
    </source>
</reference>
<protein>
    <recommendedName>
        <fullName evidence="2">Zn(2)-C6 fungal-type domain-containing protein</fullName>
    </recommendedName>
</protein>
<dbReference type="PANTHER" id="PTHR38111:SF2">
    <property type="entry name" value="FINGER DOMAIN PROTEIN, PUTATIVE (AFU_ORTHOLOGUE AFUA_1G01560)-RELATED"/>
    <property type="match status" value="1"/>
</dbReference>
<reference evidence="4" key="2">
    <citation type="journal article" date="2018" name="Nat. Commun.">
        <title>Extreme sensitivity to ultraviolet light in the fungal pathogen causing white-nose syndrome of bats.</title>
        <authorList>
            <person name="Palmer J.M."/>
            <person name="Drees K.P."/>
            <person name="Foster J.T."/>
            <person name="Lindner D.L."/>
        </authorList>
    </citation>
    <scope>NUCLEOTIDE SEQUENCE [LARGE SCALE GENOMIC DNA]</scope>
    <source>
        <strain evidence="4">UAMH 10579</strain>
    </source>
</reference>
<sequence length="532" mass="58514">MARVGGRSRGCANCRQKRIKCSEELPSCSQCVKCGKICPGAVQGNIFIMSSFKDNARRKKSRGVSETVSKSQDSGTGIIVPLAIESLHPSFGKLQATPLNQLLLPTRRAPRRTSPSHATPSSYDKYILQLLSSQPCYVLLDRQRMSGRFIECLTKTPGAPMLKAWLPQLPGILSKRSAPTLTFALRAVSLALFGSLANDKGAQLEGIRWYERGLQSQQKDLILLTNGALASGVTDEAICGPILLAFYEMTNCNTSTDAWMRHLCAASKLMEMRGPEACSSGFAHALFRALRLAMIYVTTDQRKPSFLATDLWRSVPFCETEKSSFDKLVDILTVIPLALSVSDAVAALGDDSTPQARDEAATKLLEIRRGLEKWWTEYTCELMQEDGLNSPSYMQAGDAHLTTSLRVTALYDDPFEAECRALYDTGIILVSHAQILISPLLDSTTLREEIVAHGSSILLAVNYIERQEVWKDAGGPFRLTYPLKVVRDTSPNLQQSQDADAFMAHWRKHRGINTDLTGSKSSSIINVTTTIG</sequence>
<dbReference type="CDD" id="cd00067">
    <property type="entry name" value="GAL4"/>
    <property type="match status" value="1"/>
</dbReference>
<dbReference type="PROSITE" id="PS50048">
    <property type="entry name" value="ZN2_CY6_FUNGAL_2"/>
    <property type="match status" value="1"/>
</dbReference>
<dbReference type="Pfam" id="PF00172">
    <property type="entry name" value="Zn_clus"/>
    <property type="match status" value="1"/>
</dbReference>
<dbReference type="PANTHER" id="PTHR38111">
    <property type="entry name" value="ZN(2)-C6 FUNGAL-TYPE DOMAIN-CONTAINING PROTEIN-RELATED"/>
    <property type="match status" value="1"/>
</dbReference>
<gene>
    <name evidence="3" type="ORF">VE01_02168</name>
</gene>
<keyword evidence="1" id="KW-0539">Nucleus</keyword>
<dbReference type="RefSeq" id="XP_059319970.1">
    <property type="nucleotide sequence ID" value="XM_059463416.1"/>
</dbReference>
<dbReference type="SMART" id="SM00066">
    <property type="entry name" value="GAL4"/>
    <property type="match status" value="1"/>
</dbReference>
<keyword evidence="4" id="KW-1185">Reference proteome</keyword>
<dbReference type="InterPro" id="IPR053178">
    <property type="entry name" value="Osmoadaptation_assoc"/>
</dbReference>
<evidence type="ECO:0000313" key="3">
    <source>
        <dbReference type="EMBL" id="OBT99663.2"/>
    </source>
</evidence>
<dbReference type="PROSITE" id="PS00463">
    <property type="entry name" value="ZN2_CY6_FUNGAL_1"/>
    <property type="match status" value="1"/>
</dbReference>
<proteinExistence type="predicted"/>
<accession>A0A1B8GV17</accession>
<dbReference type="Proteomes" id="UP000091956">
    <property type="component" value="Unassembled WGS sequence"/>
</dbReference>
<dbReference type="Pfam" id="PF11951">
    <property type="entry name" value="Fungal_trans_2"/>
    <property type="match status" value="1"/>
</dbReference>
<evidence type="ECO:0000256" key="1">
    <source>
        <dbReference type="ARBA" id="ARBA00023242"/>
    </source>
</evidence>
<dbReference type="GO" id="GO:0008270">
    <property type="term" value="F:zinc ion binding"/>
    <property type="evidence" value="ECO:0007669"/>
    <property type="project" value="InterPro"/>
</dbReference>
<dbReference type="InterPro" id="IPR036864">
    <property type="entry name" value="Zn2-C6_fun-type_DNA-bd_sf"/>
</dbReference>